<feature type="region of interest" description="Disordered" evidence="12">
    <location>
        <begin position="217"/>
        <end position="238"/>
    </location>
</feature>
<evidence type="ECO:0000256" key="10">
    <source>
        <dbReference type="ARBA" id="ARBA00029774"/>
    </source>
</evidence>
<evidence type="ECO:0000313" key="15">
    <source>
        <dbReference type="Proteomes" id="UP000705983"/>
    </source>
</evidence>
<dbReference type="Proteomes" id="UP000705983">
    <property type="component" value="Unassembled WGS sequence"/>
</dbReference>
<keyword evidence="9" id="KW-0067">ATP-binding</keyword>
<dbReference type="EMBL" id="JAFFJS010000004">
    <property type="protein sequence ID" value="MBM9433488.1"/>
    <property type="molecule type" value="Genomic_DNA"/>
</dbReference>
<comment type="subcellular location">
    <subcellularLocation>
        <location evidence="1">Cytoplasm</location>
    </subcellularLocation>
</comment>
<dbReference type="Pfam" id="PF01300">
    <property type="entry name" value="Sua5_yciO_yrdC"/>
    <property type="match status" value="1"/>
</dbReference>
<sequence length="238" mass="24277">MDIRDCTTDSGALDAASVAISNGKLIVLPTDTVYGVGADAFNPAAVANLLAAKGRGRQMPPPVLVGTKETADALADNLPEAARTLIDAFWPGALTIIVTAQPSLSWDLGETAGTVALRMPDSEPALNLLQRTGPLAVSSANKTGMPAAMTVGEASEMLGDSIGLYLDGGRAGGGVASTIVDLTSEPYRIVRQGAIERERIAALIELEAVEEAEAVEQAELPAAGGSTLEAGAKDPDQA</sequence>
<gene>
    <name evidence="14" type="ORF">JVW63_07245</name>
</gene>
<evidence type="ECO:0000256" key="5">
    <source>
        <dbReference type="ARBA" id="ARBA00022679"/>
    </source>
</evidence>
<name>A0ABS2TGI0_9ACTO</name>
<evidence type="ECO:0000313" key="14">
    <source>
        <dbReference type="EMBL" id="MBM9433488.1"/>
    </source>
</evidence>
<reference evidence="15" key="1">
    <citation type="submission" date="2021-02" db="EMBL/GenBank/DDBJ databases">
        <title>Leucobacter sp. CX169.</title>
        <authorList>
            <person name="Cheng Y."/>
        </authorList>
    </citation>
    <scope>NUCLEOTIDE SEQUENCE [LARGE SCALE GENOMIC DNA]</scope>
    <source>
        <strain evidence="15">JY899</strain>
    </source>
</reference>
<dbReference type="RefSeq" id="WP_187996764.1">
    <property type="nucleotide sequence ID" value="NZ_JACEXG010000004.1"/>
</dbReference>
<dbReference type="PANTHER" id="PTHR17490">
    <property type="entry name" value="SUA5"/>
    <property type="match status" value="1"/>
</dbReference>
<evidence type="ECO:0000256" key="4">
    <source>
        <dbReference type="ARBA" id="ARBA00022490"/>
    </source>
</evidence>
<evidence type="ECO:0000256" key="8">
    <source>
        <dbReference type="ARBA" id="ARBA00022741"/>
    </source>
</evidence>
<organism evidence="14 15">
    <name type="scientific">Flaviflexus equikiangi</name>
    <dbReference type="NCBI Taxonomy" id="2758573"/>
    <lineage>
        <taxon>Bacteria</taxon>
        <taxon>Bacillati</taxon>
        <taxon>Actinomycetota</taxon>
        <taxon>Actinomycetes</taxon>
        <taxon>Actinomycetales</taxon>
        <taxon>Actinomycetaceae</taxon>
        <taxon>Flaviflexus</taxon>
    </lineage>
</organism>
<evidence type="ECO:0000256" key="3">
    <source>
        <dbReference type="ARBA" id="ARBA00012584"/>
    </source>
</evidence>
<dbReference type="PROSITE" id="PS51163">
    <property type="entry name" value="YRDC"/>
    <property type="match status" value="1"/>
</dbReference>
<keyword evidence="7" id="KW-0548">Nucleotidyltransferase</keyword>
<keyword evidence="6" id="KW-0819">tRNA processing</keyword>
<evidence type="ECO:0000256" key="11">
    <source>
        <dbReference type="ARBA" id="ARBA00048366"/>
    </source>
</evidence>
<accession>A0ABS2TGI0</accession>
<comment type="caution">
    <text evidence="14">The sequence shown here is derived from an EMBL/GenBank/DDBJ whole genome shotgun (WGS) entry which is preliminary data.</text>
</comment>
<dbReference type="PANTHER" id="PTHR17490:SF16">
    <property type="entry name" value="THREONYLCARBAMOYL-AMP SYNTHASE"/>
    <property type="match status" value="1"/>
</dbReference>
<comment type="catalytic activity">
    <reaction evidence="11">
        <text>L-threonine + hydrogencarbonate + ATP = L-threonylcarbamoyladenylate + diphosphate + H2O</text>
        <dbReference type="Rhea" id="RHEA:36407"/>
        <dbReference type="ChEBI" id="CHEBI:15377"/>
        <dbReference type="ChEBI" id="CHEBI:17544"/>
        <dbReference type="ChEBI" id="CHEBI:30616"/>
        <dbReference type="ChEBI" id="CHEBI:33019"/>
        <dbReference type="ChEBI" id="CHEBI:57926"/>
        <dbReference type="ChEBI" id="CHEBI:73682"/>
        <dbReference type="EC" id="2.7.7.87"/>
    </reaction>
</comment>
<keyword evidence="8" id="KW-0547">Nucleotide-binding</keyword>
<dbReference type="EC" id="2.7.7.87" evidence="3"/>
<dbReference type="InterPro" id="IPR050156">
    <property type="entry name" value="TC-AMP_synthase_SUA5"/>
</dbReference>
<evidence type="ECO:0000256" key="9">
    <source>
        <dbReference type="ARBA" id="ARBA00022840"/>
    </source>
</evidence>
<comment type="similarity">
    <text evidence="2">Belongs to the SUA5 family.</text>
</comment>
<feature type="domain" description="YrdC-like" evidence="13">
    <location>
        <begin position="10"/>
        <end position="195"/>
    </location>
</feature>
<evidence type="ECO:0000259" key="13">
    <source>
        <dbReference type="PROSITE" id="PS51163"/>
    </source>
</evidence>
<evidence type="ECO:0000256" key="7">
    <source>
        <dbReference type="ARBA" id="ARBA00022695"/>
    </source>
</evidence>
<keyword evidence="15" id="KW-1185">Reference proteome</keyword>
<dbReference type="SUPFAM" id="SSF55821">
    <property type="entry name" value="YrdC/RibB"/>
    <property type="match status" value="1"/>
</dbReference>
<keyword evidence="5" id="KW-0808">Transferase</keyword>
<dbReference type="InterPro" id="IPR006070">
    <property type="entry name" value="Sua5-like_dom"/>
</dbReference>
<keyword evidence="4" id="KW-0963">Cytoplasm</keyword>
<evidence type="ECO:0000256" key="2">
    <source>
        <dbReference type="ARBA" id="ARBA00007663"/>
    </source>
</evidence>
<dbReference type="InterPro" id="IPR017945">
    <property type="entry name" value="DHBP_synth_RibB-like_a/b_dom"/>
</dbReference>
<dbReference type="NCBIfam" id="TIGR00057">
    <property type="entry name" value="L-threonylcarbamoyladenylate synthase"/>
    <property type="match status" value="1"/>
</dbReference>
<protein>
    <recommendedName>
        <fullName evidence="10">L-threonylcarbamoyladenylate synthase</fullName>
        <ecNumber evidence="3">2.7.7.87</ecNumber>
    </recommendedName>
    <alternativeName>
        <fullName evidence="10">L-threonylcarbamoyladenylate synthase</fullName>
    </alternativeName>
</protein>
<dbReference type="Gene3D" id="3.90.870.10">
    <property type="entry name" value="DHBP synthase"/>
    <property type="match status" value="1"/>
</dbReference>
<evidence type="ECO:0000256" key="6">
    <source>
        <dbReference type="ARBA" id="ARBA00022694"/>
    </source>
</evidence>
<evidence type="ECO:0000256" key="1">
    <source>
        <dbReference type="ARBA" id="ARBA00004496"/>
    </source>
</evidence>
<proteinExistence type="inferred from homology"/>
<evidence type="ECO:0000256" key="12">
    <source>
        <dbReference type="SAM" id="MobiDB-lite"/>
    </source>
</evidence>